<sequence>MYYNGYYYAQNPMQQYPYHPMLPQPPMQPSYPWHGQHHHDSTSIRDYGKSPYVVNLHNATLRNQAFRRTIWTGKHLQTTLMNIRVGEDIGAERHPATDQFFYIEEGQGYVRIGDRRDHPEVERMVNPGDGIFIPAGKWHNIINIGQRPLKLFSVYAPPEHRFGTVDEQKK</sequence>
<evidence type="ECO:0000313" key="2">
    <source>
        <dbReference type="EMBL" id="WPK10957.1"/>
    </source>
</evidence>
<dbReference type="Proteomes" id="UP001322664">
    <property type="component" value="Chromosome"/>
</dbReference>
<organism evidence="2 3">
    <name type="scientific">Lysinibacillus louembei</name>
    <dbReference type="NCBI Taxonomy" id="1470088"/>
    <lineage>
        <taxon>Bacteria</taxon>
        <taxon>Bacillati</taxon>
        <taxon>Bacillota</taxon>
        <taxon>Bacilli</taxon>
        <taxon>Bacillales</taxon>
        <taxon>Bacillaceae</taxon>
        <taxon>Lysinibacillus</taxon>
    </lineage>
</organism>
<dbReference type="Pfam" id="PF07883">
    <property type="entry name" value="Cupin_2"/>
    <property type="match status" value="1"/>
</dbReference>
<protein>
    <submittedName>
        <fullName evidence="2">Cupin domain-containing protein</fullName>
    </submittedName>
</protein>
<name>A0ABZ0RUL4_9BACI</name>
<dbReference type="EMBL" id="CP137624">
    <property type="protein sequence ID" value="WPK10957.1"/>
    <property type="molecule type" value="Genomic_DNA"/>
</dbReference>
<dbReference type="RefSeq" id="WP_293920507.1">
    <property type="nucleotide sequence ID" value="NZ_CP137624.1"/>
</dbReference>
<proteinExistence type="predicted"/>
<dbReference type="PANTHER" id="PTHR43346:SF1">
    <property type="entry name" value="QUERCETIN 2,3-DIOXYGENASE-RELATED"/>
    <property type="match status" value="1"/>
</dbReference>
<dbReference type="InterPro" id="IPR052538">
    <property type="entry name" value="Flavonoid_dioxygenase-like"/>
</dbReference>
<keyword evidence="3" id="KW-1185">Reference proteome</keyword>
<dbReference type="InterPro" id="IPR014710">
    <property type="entry name" value="RmlC-like_jellyroll"/>
</dbReference>
<gene>
    <name evidence="2" type="ORF">R6U77_13820</name>
</gene>
<evidence type="ECO:0000259" key="1">
    <source>
        <dbReference type="Pfam" id="PF07883"/>
    </source>
</evidence>
<dbReference type="InterPro" id="IPR011051">
    <property type="entry name" value="RmlC_Cupin_sf"/>
</dbReference>
<feature type="domain" description="Cupin type-2" evidence="1">
    <location>
        <begin position="80"/>
        <end position="155"/>
    </location>
</feature>
<evidence type="ECO:0000313" key="3">
    <source>
        <dbReference type="Proteomes" id="UP001322664"/>
    </source>
</evidence>
<dbReference type="SUPFAM" id="SSF51182">
    <property type="entry name" value="RmlC-like cupins"/>
    <property type="match status" value="1"/>
</dbReference>
<reference evidence="2 3" key="1">
    <citation type="submission" date="2023-09" db="EMBL/GenBank/DDBJ databases">
        <authorList>
            <person name="Page C.A."/>
            <person name="Perez-Diaz I.M."/>
        </authorList>
    </citation>
    <scope>NUCLEOTIDE SEQUENCE [LARGE SCALE GENOMIC DNA]</scope>
    <source>
        <strain evidence="2 3">Ll15</strain>
    </source>
</reference>
<dbReference type="CDD" id="cd02223">
    <property type="entry name" value="cupin_Bh2720-like"/>
    <property type="match status" value="1"/>
</dbReference>
<dbReference type="Gene3D" id="2.60.120.10">
    <property type="entry name" value="Jelly Rolls"/>
    <property type="match status" value="1"/>
</dbReference>
<accession>A0ABZ0RUL4</accession>
<dbReference type="PANTHER" id="PTHR43346">
    <property type="entry name" value="LIGAND BINDING DOMAIN PROTEIN, PUTATIVE (AFU_ORTHOLOGUE AFUA_6G14370)-RELATED"/>
    <property type="match status" value="1"/>
</dbReference>
<dbReference type="InterPro" id="IPR013096">
    <property type="entry name" value="Cupin_2"/>
</dbReference>